<sequence length="86" mass="10186">MYGGPIGSWPVSEAAKKKQIQIDEIARAAAREAEQERKKEHYRVQHPKGLRPHDTFGGSKRRRSRKSKRSTRCKRQHKKSRHTRRR</sequence>
<feature type="compositionally biased region" description="Basic residues" evidence="1">
    <location>
        <begin position="59"/>
        <end position="86"/>
    </location>
</feature>
<protein>
    <submittedName>
        <fullName evidence="2">Uncharacterized protein</fullName>
    </submittedName>
</protein>
<dbReference type="EMBL" id="MN739949">
    <property type="protein sequence ID" value="QHT79523.1"/>
    <property type="molecule type" value="Genomic_DNA"/>
</dbReference>
<feature type="compositionally biased region" description="Basic and acidic residues" evidence="1">
    <location>
        <begin position="29"/>
        <end position="43"/>
    </location>
</feature>
<feature type="region of interest" description="Disordered" evidence="1">
    <location>
        <begin position="29"/>
        <end position="86"/>
    </location>
</feature>
<dbReference type="AlphaFoldDB" id="A0A6C0HHN2"/>
<accession>A0A6C0HHN2</accession>
<name>A0A6C0HHN2_9ZZZZ</name>
<proteinExistence type="predicted"/>
<evidence type="ECO:0000313" key="2">
    <source>
        <dbReference type="EMBL" id="QHT79523.1"/>
    </source>
</evidence>
<reference evidence="2" key="1">
    <citation type="journal article" date="2020" name="Nature">
        <title>Giant virus diversity and host interactions through global metagenomics.</title>
        <authorList>
            <person name="Schulz F."/>
            <person name="Roux S."/>
            <person name="Paez-Espino D."/>
            <person name="Jungbluth S."/>
            <person name="Walsh D.A."/>
            <person name="Denef V.J."/>
            <person name="McMahon K.D."/>
            <person name="Konstantinidis K.T."/>
            <person name="Eloe-Fadrosh E.A."/>
            <person name="Kyrpides N.C."/>
            <person name="Woyke T."/>
        </authorList>
    </citation>
    <scope>NUCLEOTIDE SEQUENCE</scope>
    <source>
        <strain evidence="2">GVMAG-M-3300023184-101</strain>
    </source>
</reference>
<evidence type="ECO:0000256" key="1">
    <source>
        <dbReference type="SAM" id="MobiDB-lite"/>
    </source>
</evidence>
<organism evidence="2">
    <name type="scientific">viral metagenome</name>
    <dbReference type="NCBI Taxonomy" id="1070528"/>
    <lineage>
        <taxon>unclassified sequences</taxon>
        <taxon>metagenomes</taxon>
        <taxon>organismal metagenomes</taxon>
    </lineage>
</organism>